<gene>
    <name evidence="8" type="ORF">HPBE_LOCUS4670</name>
</gene>
<dbReference type="GO" id="GO:0005975">
    <property type="term" value="P:carbohydrate metabolic process"/>
    <property type="evidence" value="ECO:0007669"/>
    <property type="project" value="UniProtKB-UniRule"/>
</dbReference>
<feature type="chain" id="PRO_5044596610" description="Hyaluronidase" evidence="7">
    <location>
        <begin position="20"/>
        <end position="385"/>
    </location>
</feature>
<sequence>MDYTLFVLSISGLICPILTDFPVLWNVPSKHCYINGKLKDLSDYNIVENTGHNFNGDKVVIFYEFTFGRYPYFKKYDVNQPVNGGSPLNENSDTLLKEHLKIAEVNITKLIPDVNFSGLAVIDFEEWRPLLRYNGGVKSVYQREAIKFTEEKNGGHNSVHINNTATLLFDEAAKNFINATLHLAKRLRPKAHWGLYGFPYCNYDAGKKDTDFSCSKTFQTFNDDMKYIYDVSTALFPSIYLGFEASAEQRFRYAILTEARRIATKHTPPLPIFPYTKFEYNPLKEVDSFYNDSDICTTIKQPADMGVDGLVFWSSSSNMTLRCDNIEDYLQKTLGPYMGWEELAEPRFDFERRIIVDIVKEELELKLKLNTYQGSNGSKIYESDQ</sequence>
<organism evidence="8">
    <name type="scientific">Heligmosomoides polygyrus</name>
    <name type="common">Parasitic roundworm</name>
    <dbReference type="NCBI Taxonomy" id="6339"/>
    <lineage>
        <taxon>Eukaryota</taxon>
        <taxon>Metazoa</taxon>
        <taxon>Ecdysozoa</taxon>
        <taxon>Nematoda</taxon>
        <taxon>Chromadorea</taxon>
        <taxon>Rhabditida</taxon>
        <taxon>Rhabditina</taxon>
        <taxon>Rhabditomorpha</taxon>
        <taxon>Strongyloidea</taxon>
        <taxon>Heligmosomidae</taxon>
        <taxon>Heligmosomoides</taxon>
    </lineage>
</organism>
<feature type="disulfide bond" evidence="5">
    <location>
        <begin position="201"/>
        <end position="214"/>
    </location>
</feature>
<comment type="similarity">
    <text evidence="1 3 6">Belongs to the glycosyl hydrolase 56 family.</text>
</comment>
<evidence type="ECO:0000256" key="4">
    <source>
        <dbReference type="PIRSR" id="PIRSR038193-1"/>
    </source>
</evidence>
<dbReference type="PRINTS" id="PR00846">
    <property type="entry name" value="GLHYDRLASE56"/>
</dbReference>
<dbReference type="PANTHER" id="PTHR11769">
    <property type="entry name" value="HYALURONIDASE"/>
    <property type="match status" value="1"/>
</dbReference>
<feature type="disulfide bond" evidence="5">
    <location>
        <begin position="32"/>
        <end position="323"/>
    </location>
</feature>
<dbReference type="WBParaSite" id="HPBE_0000466901-mRNA-1">
    <property type="protein sequence ID" value="HPBE_0000466901-mRNA-1"/>
    <property type="gene ID" value="HPBE_0000466901"/>
</dbReference>
<evidence type="ECO:0000256" key="1">
    <source>
        <dbReference type="ARBA" id="ARBA00008871"/>
    </source>
</evidence>
<reference evidence="8 9" key="1">
    <citation type="submission" date="2018-11" db="EMBL/GenBank/DDBJ databases">
        <authorList>
            <consortium name="Pathogen Informatics"/>
        </authorList>
    </citation>
    <scope>NUCLEOTIDE SEQUENCE [LARGE SCALE GENOMIC DNA]</scope>
</reference>
<feature type="signal peptide" evidence="7">
    <location>
        <begin position="1"/>
        <end position="19"/>
    </location>
</feature>
<dbReference type="Pfam" id="PF01630">
    <property type="entry name" value="Glyco_hydro_56"/>
    <property type="match status" value="1"/>
</dbReference>
<dbReference type="AlphaFoldDB" id="A0A3P8AQV6"/>
<protein>
    <recommendedName>
        <fullName evidence="6">Hyaluronidase</fullName>
        <ecNumber evidence="6">3.2.1.35</ecNumber>
    </recommendedName>
</protein>
<comment type="catalytic activity">
    <reaction evidence="6">
        <text>Random hydrolysis of (1-&gt;4)-linkages between N-acetyl-beta-D-glucosamine and D-glucuronate residues in hyaluronate.</text>
        <dbReference type="EC" id="3.2.1.35"/>
    </reaction>
</comment>
<evidence type="ECO:0000313" key="8">
    <source>
        <dbReference type="EMBL" id="VDO62022.1"/>
    </source>
</evidence>
<accession>A0A3P8AQV6</accession>
<evidence type="ECO:0000313" key="10">
    <source>
        <dbReference type="WBParaSite" id="HPBE_0000466901-mRNA-1"/>
    </source>
</evidence>
<reference evidence="10" key="2">
    <citation type="submission" date="2019-09" db="UniProtKB">
        <authorList>
            <consortium name="WormBaseParasite"/>
        </authorList>
    </citation>
    <scope>IDENTIFICATION</scope>
</reference>
<dbReference type="EC" id="3.2.1.35" evidence="6"/>
<dbReference type="InterPro" id="IPR017853">
    <property type="entry name" value="GH"/>
</dbReference>
<evidence type="ECO:0000256" key="2">
    <source>
        <dbReference type="ARBA" id="ARBA00023157"/>
    </source>
</evidence>
<dbReference type="Proteomes" id="UP000050761">
    <property type="component" value="Unassembled WGS sequence"/>
</dbReference>
<evidence type="ECO:0000256" key="3">
    <source>
        <dbReference type="PIRNR" id="PIRNR038193"/>
    </source>
</evidence>
<proteinExistence type="inferred from homology"/>
<keyword evidence="2 5" id="KW-1015">Disulfide bond</keyword>
<dbReference type="InterPro" id="IPR018155">
    <property type="entry name" value="Hyaluronidase"/>
</dbReference>
<dbReference type="PIRSF" id="PIRSF038193">
    <property type="entry name" value="Hyaluronidase"/>
    <property type="match status" value="1"/>
</dbReference>
<feature type="active site" description="Proton donor" evidence="4">
    <location>
        <position position="125"/>
    </location>
</feature>
<keyword evidence="9" id="KW-1185">Reference proteome</keyword>
<dbReference type="GO" id="GO:0004415">
    <property type="term" value="F:hyalurononglucosaminidase activity"/>
    <property type="evidence" value="ECO:0007669"/>
    <property type="project" value="UniProtKB-UniRule"/>
</dbReference>
<keyword evidence="6" id="KW-0326">Glycosidase</keyword>
<dbReference type="EMBL" id="UZAH01025346">
    <property type="protein sequence ID" value="VDO62022.1"/>
    <property type="molecule type" value="Genomic_DNA"/>
</dbReference>
<dbReference type="OrthoDB" id="5796153at2759"/>
<dbReference type="PANTHER" id="PTHR11769:SF35">
    <property type="entry name" value="HYALURONIDASE"/>
    <property type="match status" value="1"/>
</dbReference>
<keyword evidence="7" id="KW-0732">Signal</keyword>
<dbReference type="SUPFAM" id="SSF51445">
    <property type="entry name" value="(Trans)glycosidases"/>
    <property type="match status" value="1"/>
</dbReference>
<evidence type="ECO:0000313" key="9">
    <source>
        <dbReference type="Proteomes" id="UP000050761"/>
    </source>
</evidence>
<dbReference type="InterPro" id="IPR013785">
    <property type="entry name" value="Aldolase_TIM"/>
</dbReference>
<name>A0A3P8AQV6_HELPZ</name>
<dbReference type="Gene3D" id="3.20.20.70">
    <property type="entry name" value="Aldolase class I"/>
    <property type="match status" value="1"/>
</dbReference>
<evidence type="ECO:0000256" key="5">
    <source>
        <dbReference type="PIRSR" id="PIRSR038193-3"/>
    </source>
</evidence>
<evidence type="ECO:0000256" key="7">
    <source>
        <dbReference type="SAM" id="SignalP"/>
    </source>
</evidence>
<evidence type="ECO:0000256" key="6">
    <source>
        <dbReference type="RuleBase" id="RU610713"/>
    </source>
</evidence>
<dbReference type="GO" id="GO:0030214">
    <property type="term" value="P:hyaluronan catabolic process"/>
    <property type="evidence" value="ECO:0007669"/>
    <property type="project" value="TreeGrafter"/>
</dbReference>
<keyword evidence="6" id="KW-0378">Hydrolase</keyword>